<dbReference type="Gene3D" id="1.20.1110.10">
    <property type="entry name" value="Calcium-transporting ATPase, transmembrane domain"/>
    <property type="match status" value="1"/>
</dbReference>
<dbReference type="GO" id="GO:0006896">
    <property type="term" value="P:Golgi to vacuole transport"/>
    <property type="evidence" value="ECO:0007669"/>
    <property type="project" value="TreeGrafter"/>
</dbReference>
<dbReference type="GO" id="GO:0006895">
    <property type="term" value="P:Golgi to endosome transport"/>
    <property type="evidence" value="ECO:0007669"/>
    <property type="project" value="TreeGrafter"/>
</dbReference>
<feature type="domain" description="Sortilin N-terminal" evidence="2">
    <location>
        <begin position="80"/>
        <end position="347"/>
    </location>
</feature>
<sequence>MLLRGFKRADLSIHGAARPCPCEIGGTRPLAFISGLLINDHRVSYPSCERVMAVIRDPCSDGIPSTSCGHSLIPSGEAEMVIERPSDKTYAFVLTMGITHYRTEDRGKTWRPFNMPVRPALVARPLSFHSDPSKYGHILYQGTECNKIGWGAVCHDVTYYTKEAFSDEPKVLLSETSRCQFARSTEEFKHEAHPDLIYRVAFDTSSDTGAHSLSSSRLFSSTHFFQNENRVEDLGIGKNARGVFAFAIVAKYAVVALKDLSDNNNGEILLYISVDTKTWAKAQFPHASSVRLKENGYTIVESTTHSLGVDVVLQDQRSIGTLFVSNSNGTFFVESLKDTKQERNGIWMFPPNMHPETHAYAVLESPHRVLIPSHDDMMTIVSVVPAVSAQRLADLYYLFARIPLHGETPLRSYGCFLYPQLISSIIAAFGNWDFTDLHGVDAGWIGAVWTWNMVWFLPLDCIEFAMKYAGIQIRGHSNTLSE</sequence>
<dbReference type="GO" id="GO:0016020">
    <property type="term" value="C:membrane"/>
    <property type="evidence" value="ECO:0007669"/>
    <property type="project" value="TreeGrafter"/>
</dbReference>
<dbReference type="InterPro" id="IPR036278">
    <property type="entry name" value="Sialidase_sf"/>
</dbReference>
<evidence type="ECO:0000259" key="2">
    <source>
        <dbReference type="Pfam" id="PF15902"/>
    </source>
</evidence>
<dbReference type="PANTHER" id="PTHR12106">
    <property type="entry name" value="SORTILIN RELATED"/>
    <property type="match status" value="1"/>
</dbReference>
<dbReference type="AlphaFoldDB" id="A0A6A4GQK1"/>
<accession>A0A6A4GQK1</accession>
<dbReference type="InterPro" id="IPR050310">
    <property type="entry name" value="VPS10-sortilin"/>
</dbReference>
<dbReference type="Proteomes" id="UP000799118">
    <property type="component" value="Unassembled WGS sequence"/>
</dbReference>
<dbReference type="GO" id="GO:0005794">
    <property type="term" value="C:Golgi apparatus"/>
    <property type="evidence" value="ECO:0007669"/>
    <property type="project" value="TreeGrafter"/>
</dbReference>
<protein>
    <recommendedName>
        <fullName evidence="2">Sortilin N-terminal domain-containing protein</fullName>
    </recommendedName>
</protein>
<keyword evidence="1" id="KW-0677">Repeat</keyword>
<dbReference type="PANTHER" id="PTHR12106:SF27">
    <property type="entry name" value="SORTILIN-RELATED RECEPTOR"/>
    <property type="match status" value="1"/>
</dbReference>
<organism evidence="3 4">
    <name type="scientific">Gymnopus androsaceus JB14</name>
    <dbReference type="NCBI Taxonomy" id="1447944"/>
    <lineage>
        <taxon>Eukaryota</taxon>
        <taxon>Fungi</taxon>
        <taxon>Dikarya</taxon>
        <taxon>Basidiomycota</taxon>
        <taxon>Agaricomycotina</taxon>
        <taxon>Agaricomycetes</taxon>
        <taxon>Agaricomycetidae</taxon>
        <taxon>Agaricales</taxon>
        <taxon>Marasmiineae</taxon>
        <taxon>Omphalotaceae</taxon>
        <taxon>Gymnopus</taxon>
    </lineage>
</organism>
<dbReference type="SUPFAM" id="SSF50939">
    <property type="entry name" value="Sialidases"/>
    <property type="match status" value="1"/>
</dbReference>
<keyword evidence="4" id="KW-1185">Reference proteome</keyword>
<dbReference type="OrthoDB" id="443634at2759"/>
<evidence type="ECO:0000256" key="1">
    <source>
        <dbReference type="ARBA" id="ARBA00022737"/>
    </source>
</evidence>
<dbReference type="GO" id="GO:0005829">
    <property type="term" value="C:cytosol"/>
    <property type="evidence" value="ECO:0007669"/>
    <property type="project" value="GOC"/>
</dbReference>
<dbReference type="EMBL" id="ML769794">
    <property type="protein sequence ID" value="KAE9387535.1"/>
    <property type="molecule type" value="Genomic_DNA"/>
</dbReference>
<evidence type="ECO:0000313" key="4">
    <source>
        <dbReference type="Proteomes" id="UP000799118"/>
    </source>
</evidence>
<dbReference type="GO" id="GO:0006623">
    <property type="term" value="P:protein targeting to vacuole"/>
    <property type="evidence" value="ECO:0007669"/>
    <property type="project" value="TreeGrafter"/>
</dbReference>
<name>A0A6A4GQK1_9AGAR</name>
<dbReference type="Pfam" id="PF15902">
    <property type="entry name" value="Sortilin-Vps10"/>
    <property type="match status" value="1"/>
</dbReference>
<reference evidence="3" key="1">
    <citation type="journal article" date="2019" name="Environ. Microbiol.">
        <title>Fungal ecological strategies reflected in gene transcription - a case study of two litter decomposers.</title>
        <authorList>
            <person name="Barbi F."/>
            <person name="Kohler A."/>
            <person name="Barry K."/>
            <person name="Baskaran P."/>
            <person name="Daum C."/>
            <person name="Fauchery L."/>
            <person name="Ihrmark K."/>
            <person name="Kuo A."/>
            <person name="LaButti K."/>
            <person name="Lipzen A."/>
            <person name="Morin E."/>
            <person name="Grigoriev I.V."/>
            <person name="Henrissat B."/>
            <person name="Lindahl B."/>
            <person name="Martin F."/>
        </authorList>
    </citation>
    <scope>NUCLEOTIDE SEQUENCE</scope>
    <source>
        <strain evidence="3">JB14</strain>
    </source>
</reference>
<proteinExistence type="predicted"/>
<gene>
    <name evidence="3" type="ORF">BT96DRAFT_1005008</name>
</gene>
<dbReference type="InterPro" id="IPR031778">
    <property type="entry name" value="Sortilin_N"/>
</dbReference>
<evidence type="ECO:0000313" key="3">
    <source>
        <dbReference type="EMBL" id="KAE9387535.1"/>
    </source>
</evidence>